<sequence>MEQVKTELSILIPTYNTICVDLVRTLYEQAVKLSLTYEIIVADDGSTDTQAIGTNQSIAEIPNCQYLVRQENVGRAAIRNILAKTARYDYLLFIDSDMRIGDPLFLSNYLQNPCDTVIDGGVDICGDDKLLKGNLRYLYEKSEEARHTAEQRCQTPYQHLHTANLLIRRDIMLQYPFDERFRHYGYEDVLLGKTLRQHRIAISHIDNPVLFCDFESNPEYVAKTEEGLRTLHQFREDLRGYSRLLTFVGNIHIPVILSTIRLWHHLLGHLERKNLCGTRPCLLVFKLYRLGYFLSL</sequence>
<dbReference type="RefSeq" id="WP_091914577.1">
    <property type="nucleotide sequence ID" value="NZ_FOIQ01000001.1"/>
</dbReference>
<reference evidence="2 3" key="1">
    <citation type="submission" date="2016-10" db="EMBL/GenBank/DDBJ databases">
        <authorList>
            <person name="de Groot N.N."/>
        </authorList>
    </citation>
    <scope>NUCLEOTIDE SEQUENCE [LARGE SCALE GENOMIC DNA]</scope>
    <source>
        <strain evidence="2 3">TC2-24</strain>
    </source>
</reference>
<evidence type="ECO:0000313" key="2">
    <source>
        <dbReference type="EMBL" id="SEV86326.1"/>
    </source>
</evidence>
<keyword evidence="2" id="KW-0808">Transferase</keyword>
<dbReference type="AlphaFoldDB" id="A0A1I0MEW7"/>
<dbReference type="Gene3D" id="3.90.550.10">
    <property type="entry name" value="Spore Coat Polysaccharide Biosynthesis Protein SpsA, Chain A"/>
    <property type="match status" value="1"/>
</dbReference>
<dbReference type="InterPro" id="IPR029044">
    <property type="entry name" value="Nucleotide-diphossugar_trans"/>
</dbReference>
<evidence type="ECO:0000259" key="1">
    <source>
        <dbReference type="Pfam" id="PF00535"/>
    </source>
</evidence>
<dbReference type="Proteomes" id="UP000199373">
    <property type="component" value="Unassembled WGS sequence"/>
</dbReference>
<dbReference type="InterPro" id="IPR050834">
    <property type="entry name" value="Glycosyltransf_2"/>
</dbReference>
<proteinExistence type="predicted"/>
<accession>A0A1I0MEW7</accession>
<name>A0A1I0MEW7_9BACT</name>
<dbReference type="GO" id="GO:0016740">
    <property type="term" value="F:transferase activity"/>
    <property type="evidence" value="ECO:0007669"/>
    <property type="project" value="UniProtKB-KW"/>
</dbReference>
<dbReference type="PANTHER" id="PTHR43685:SF3">
    <property type="entry name" value="SLR2126 PROTEIN"/>
    <property type="match status" value="1"/>
</dbReference>
<dbReference type="Pfam" id="PF00535">
    <property type="entry name" value="Glycos_transf_2"/>
    <property type="match status" value="1"/>
</dbReference>
<organism evidence="2 3">
    <name type="scientific">Prevotella aff. ruminicola Tc2-24</name>
    <dbReference type="NCBI Taxonomy" id="81582"/>
    <lineage>
        <taxon>Bacteria</taxon>
        <taxon>Pseudomonadati</taxon>
        <taxon>Bacteroidota</taxon>
        <taxon>Bacteroidia</taxon>
        <taxon>Bacteroidales</taxon>
        <taxon>Prevotellaceae</taxon>
        <taxon>Prevotella</taxon>
    </lineage>
</organism>
<evidence type="ECO:0000313" key="3">
    <source>
        <dbReference type="Proteomes" id="UP000199373"/>
    </source>
</evidence>
<gene>
    <name evidence="2" type="ORF">SAMN04487850_0564</name>
</gene>
<dbReference type="PANTHER" id="PTHR43685">
    <property type="entry name" value="GLYCOSYLTRANSFERASE"/>
    <property type="match status" value="1"/>
</dbReference>
<dbReference type="InterPro" id="IPR001173">
    <property type="entry name" value="Glyco_trans_2-like"/>
</dbReference>
<dbReference type="SUPFAM" id="SSF53448">
    <property type="entry name" value="Nucleotide-diphospho-sugar transferases"/>
    <property type="match status" value="1"/>
</dbReference>
<feature type="domain" description="Glycosyltransferase 2-like" evidence="1">
    <location>
        <begin position="9"/>
        <end position="172"/>
    </location>
</feature>
<protein>
    <submittedName>
        <fullName evidence="2">Glycosyltransferase involved in cell wall bisynthesis</fullName>
    </submittedName>
</protein>
<keyword evidence="3" id="KW-1185">Reference proteome</keyword>
<dbReference type="EMBL" id="FOIQ01000001">
    <property type="protein sequence ID" value="SEV86326.1"/>
    <property type="molecule type" value="Genomic_DNA"/>
</dbReference>